<keyword evidence="8 10" id="KW-0408">Iron</keyword>
<feature type="binding site" evidence="9">
    <location>
        <position position="32"/>
    </location>
    <ligand>
        <name>substrate</name>
    </ligand>
</feature>
<evidence type="ECO:0000256" key="4">
    <source>
        <dbReference type="ARBA" id="ARBA00022559"/>
    </source>
</evidence>
<dbReference type="PRINTS" id="PR00458">
    <property type="entry name" value="PEROXIDASE"/>
</dbReference>
<evidence type="ECO:0000256" key="10">
    <source>
        <dbReference type="PIRSR" id="PIRSR600823-3"/>
    </source>
</evidence>
<dbReference type="GO" id="GO:0006979">
    <property type="term" value="P:response to oxidative stress"/>
    <property type="evidence" value="ECO:0007669"/>
    <property type="project" value="InterPro"/>
</dbReference>
<evidence type="ECO:0000256" key="6">
    <source>
        <dbReference type="ARBA" id="ARBA00022723"/>
    </source>
</evidence>
<dbReference type="GO" id="GO:0020037">
    <property type="term" value="F:heme binding"/>
    <property type="evidence" value="ECO:0007669"/>
    <property type="project" value="InterPro"/>
</dbReference>
<evidence type="ECO:0000256" key="5">
    <source>
        <dbReference type="ARBA" id="ARBA00022617"/>
    </source>
</evidence>
<dbReference type="PANTHER" id="PTHR31388:SF2">
    <property type="entry name" value="PEROXIDASE 17"/>
    <property type="match status" value="1"/>
</dbReference>
<dbReference type="GO" id="GO:0140825">
    <property type="term" value="F:lactoperoxidase activity"/>
    <property type="evidence" value="ECO:0007669"/>
    <property type="project" value="UniProtKB-EC"/>
</dbReference>
<dbReference type="EC" id="1.11.1.7" evidence="3"/>
<evidence type="ECO:0000259" key="12">
    <source>
        <dbReference type="PROSITE" id="PS50873"/>
    </source>
</evidence>
<protein>
    <recommendedName>
        <fullName evidence="3">peroxidase</fullName>
        <ecNumber evidence="3">1.11.1.7</ecNumber>
    </recommendedName>
</protein>
<dbReference type="GO" id="GO:0046872">
    <property type="term" value="F:metal ion binding"/>
    <property type="evidence" value="ECO:0007669"/>
    <property type="project" value="UniProtKB-KW"/>
</dbReference>
<sequence>MLLQTGGPYWEVKLGRLDSLTASQEDSDNIMPSPTSNATTLITLFQRFNLTVKDLVALSRSHSIGKARCLSIMTRLYNQ</sequence>
<dbReference type="PROSITE" id="PS50873">
    <property type="entry name" value="PEROXIDASE_4"/>
    <property type="match status" value="1"/>
</dbReference>
<dbReference type="AlphaFoldDB" id="A0A396I3Z4"/>
<proteinExistence type="inferred from homology"/>
<keyword evidence="7 13" id="KW-0560">Oxidoreductase</keyword>
<name>A0A396I3Z4_MEDTR</name>
<dbReference type="Proteomes" id="UP000265566">
    <property type="component" value="Chromosome 4"/>
</dbReference>
<dbReference type="InterPro" id="IPR002016">
    <property type="entry name" value="Haem_peroxidase"/>
</dbReference>
<comment type="catalytic activity">
    <reaction evidence="1">
        <text>2 a phenolic donor + H2O2 = 2 a phenolic radical donor + 2 H2O</text>
        <dbReference type="Rhea" id="RHEA:56136"/>
        <dbReference type="ChEBI" id="CHEBI:15377"/>
        <dbReference type="ChEBI" id="CHEBI:16240"/>
        <dbReference type="ChEBI" id="CHEBI:139520"/>
        <dbReference type="ChEBI" id="CHEBI:139521"/>
        <dbReference type="EC" id="1.11.1.7"/>
    </reaction>
</comment>
<comment type="cofactor">
    <cofactor evidence="2">
        <name>Ca(2+)</name>
        <dbReference type="ChEBI" id="CHEBI:29108"/>
    </cofactor>
</comment>
<dbReference type="PRINTS" id="PR00461">
    <property type="entry name" value="PLPEROXIDASE"/>
</dbReference>
<dbReference type="Gramene" id="rna21519">
    <property type="protein sequence ID" value="RHN59488.1"/>
    <property type="gene ID" value="gene21519"/>
</dbReference>
<comment type="similarity">
    <text evidence="11">Belongs to the peroxidase family.</text>
</comment>
<comment type="caution">
    <text evidence="13">The sequence shown here is derived from an EMBL/GenBank/DDBJ whole genome shotgun (WGS) entry which is preliminary data.</text>
</comment>
<dbReference type="InterPro" id="IPR010255">
    <property type="entry name" value="Haem_peroxidase_sf"/>
</dbReference>
<organism evidence="13">
    <name type="scientific">Medicago truncatula</name>
    <name type="common">Barrel medic</name>
    <name type="synonym">Medicago tribuloides</name>
    <dbReference type="NCBI Taxonomy" id="3880"/>
    <lineage>
        <taxon>Eukaryota</taxon>
        <taxon>Viridiplantae</taxon>
        <taxon>Streptophyta</taxon>
        <taxon>Embryophyta</taxon>
        <taxon>Tracheophyta</taxon>
        <taxon>Spermatophyta</taxon>
        <taxon>Magnoliopsida</taxon>
        <taxon>eudicotyledons</taxon>
        <taxon>Gunneridae</taxon>
        <taxon>Pentapetalae</taxon>
        <taxon>rosids</taxon>
        <taxon>fabids</taxon>
        <taxon>Fabales</taxon>
        <taxon>Fabaceae</taxon>
        <taxon>Papilionoideae</taxon>
        <taxon>50 kb inversion clade</taxon>
        <taxon>NPAAA clade</taxon>
        <taxon>Hologalegina</taxon>
        <taxon>IRL clade</taxon>
        <taxon>Trifolieae</taxon>
        <taxon>Medicago</taxon>
    </lineage>
</organism>
<evidence type="ECO:0000256" key="11">
    <source>
        <dbReference type="RuleBase" id="RU004241"/>
    </source>
</evidence>
<keyword evidence="5" id="KW-0349">Heme</keyword>
<dbReference type="Pfam" id="PF00141">
    <property type="entry name" value="peroxidase"/>
    <property type="match status" value="1"/>
</dbReference>
<feature type="domain" description="Plant heme peroxidase family profile" evidence="12">
    <location>
        <begin position="1"/>
        <end position="79"/>
    </location>
</feature>
<dbReference type="PANTHER" id="PTHR31388">
    <property type="entry name" value="PEROXIDASE 72-RELATED"/>
    <property type="match status" value="1"/>
</dbReference>
<evidence type="ECO:0000313" key="13">
    <source>
        <dbReference type="EMBL" id="RHN59488.1"/>
    </source>
</evidence>
<gene>
    <name evidence="13" type="ORF">MtrunA17_Chr4g0013811</name>
</gene>
<evidence type="ECO:0000256" key="3">
    <source>
        <dbReference type="ARBA" id="ARBA00012313"/>
    </source>
</evidence>
<comment type="cofactor">
    <cofactor evidence="10">
        <name>heme b</name>
        <dbReference type="ChEBI" id="CHEBI:60344"/>
    </cofactor>
    <text evidence="10">Binds 1 heme b (iron(II)-protoporphyrin IX) group per subunit.</text>
</comment>
<evidence type="ECO:0000256" key="1">
    <source>
        <dbReference type="ARBA" id="ARBA00000189"/>
    </source>
</evidence>
<evidence type="ECO:0000256" key="2">
    <source>
        <dbReference type="ARBA" id="ARBA00001913"/>
    </source>
</evidence>
<accession>A0A396I3Z4</accession>
<evidence type="ECO:0000256" key="7">
    <source>
        <dbReference type="ARBA" id="ARBA00023002"/>
    </source>
</evidence>
<dbReference type="InterPro" id="IPR000823">
    <property type="entry name" value="Peroxidase_pln"/>
</dbReference>
<reference evidence="13" key="1">
    <citation type="journal article" date="2018" name="Nat. Plants">
        <title>Whole-genome landscape of Medicago truncatula symbiotic genes.</title>
        <authorList>
            <person name="Pecrix Y."/>
            <person name="Gamas P."/>
            <person name="Carrere S."/>
        </authorList>
    </citation>
    <scope>NUCLEOTIDE SEQUENCE</scope>
    <source>
        <tissue evidence="13">Leaves</tissue>
    </source>
</reference>
<keyword evidence="6 10" id="KW-0479">Metal-binding</keyword>
<keyword evidence="4 13" id="KW-0575">Peroxidase</keyword>
<evidence type="ECO:0000256" key="9">
    <source>
        <dbReference type="PIRSR" id="PIRSR600823-2"/>
    </source>
</evidence>
<dbReference type="Gene3D" id="1.10.420.10">
    <property type="entry name" value="Peroxidase, domain 2"/>
    <property type="match status" value="1"/>
</dbReference>
<dbReference type="SUPFAM" id="SSF48113">
    <property type="entry name" value="Heme-dependent peroxidases"/>
    <property type="match status" value="1"/>
</dbReference>
<dbReference type="EMBL" id="PSQE01000004">
    <property type="protein sequence ID" value="RHN59488.1"/>
    <property type="molecule type" value="Genomic_DNA"/>
</dbReference>
<evidence type="ECO:0000256" key="8">
    <source>
        <dbReference type="ARBA" id="ARBA00023004"/>
    </source>
</evidence>
<feature type="binding site" description="axial binding residue" evidence="10">
    <location>
        <position position="62"/>
    </location>
    <ligand>
        <name>heme b</name>
        <dbReference type="ChEBI" id="CHEBI:60344"/>
    </ligand>
    <ligandPart>
        <name>Fe</name>
        <dbReference type="ChEBI" id="CHEBI:18248"/>
    </ligandPart>
</feature>